<evidence type="ECO:0000313" key="2">
    <source>
        <dbReference type="EMBL" id="MXO86833.1"/>
    </source>
</evidence>
<comment type="caution">
    <text evidence="2">The sequence shown here is derived from an EMBL/GenBank/DDBJ whole genome shotgun (WGS) entry which is preliminary data.</text>
</comment>
<keyword evidence="1" id="KW-0732">Signal</keyword>
<dbReference type="EMBL" id="WTYW01000004">
    <property type="protein sequence ID" value="MXO86833.1"/>
    <property type="molecule type" value="Genomic_DNA"/>
</dbReference>
<name>A0A844ZHF5_9SPHN</name>
<keyword evidence="3" id="KW-1185">Reference proteome</keyword>
<evidence type="ECO:0000313" key="3">
    <source>
        <dbReference type="Proteomes" id="UP000433104"/>
    </source>
</evidence>
<gene>
    <name evidence="2" type="ORF">GRI38_12430</name>
</gene>
<organism evidence="2 3">
    <name type="scientific">Parapontixanthobacter aurantiacus</name>
    <dbReference type="NCBI Taxonomy" id="1463599"/>
    <lineage>
        <taxon>Bacteria</taxon>
        <taxon>Pseudomonadati</taxon>
        <taxon>Pseudomonadota</taxon>
        <taxon>Alphaproteobacteria</taxon>
        <taxon>Sphingomonadales</taxon>
        <taxon>Erythrobacteraceae</taxon>
        <taxon>Parapontixanthobacter</taxon>
    </lineage>
</organism>
<accession>A0A844ZHF5</accession>
<dbReference type="Proteomes" id="UP000433104">
    <property type="component" value="Unassembled WGS sequence"/>
</dbReference>
<feature type="chain" id="PRO_5032641752" evidence="1">
    <location>
        <begin position="23"/>
        <end position="262"/>
    </location>
</feature>
<dbReference type="AlphaFoldDB" id="A0A844ZHF5"/>
<proteinExistence type="predicted"/>
<sequence length="262" mass="28335">MTLSSLLRAICLSLVATAAALAAWSLSPQTTGTAGAGAVGPEGMHLRSRALVYRLDERRATRFVFSQPVTLARVLSTPLIEPSEWEAGAAWSYGYRVTLFDDGGVVVGSRDIYSTGANPAKLERPIDLVRYIRGFGNSIATQDQAVFESAIPFTAMDIVGLSPAEGVAAIDVRAYELRPVLNDAAAIATYRRRSDAERRDLVRANAFPEEYITDMERRNVVINQWRPIGPSGILGQDYDMSVLYTGVMHPAANDPGADAGEQ</sequence>
<protein>
    <submittedName>
        <fullName evidence="2">Uncharacterized protein</fullName>
    </submittedName>
</protein>
<feature type="signal peptide" evidence="1">
    <location>
        <begin position="1"/>
        <end position="22"/>
    </location>
</feature>
<reference evidence="2 3" key="1">
    <citation type="submission" date="2019-12" db="EMBL/GenBank/DDBJ databases">
        <title>Genomic-based taxomic classification of the family Erythrobacteraceae.</title>
        <authorList>
            <person name="Xu L."/>
        </authorList>
    </citation>
    <scope>NUCLEOTIDE SEQUENCE [LARGE SCALE GENOMIC DNA]</scope>
    <source>
        <strain evidence="2 3">MCCC 1A09962</strain>
    </source>
</reference>
<dbReference type="OrthoDB" id="7428201at2"/>
<evidence type="ECO:0000256" key="1">
    <source>
        <dbReference type="SAM" id="SignalP"/>
    </source>
</evidence>
<dbReference type="RefSeq" id="WP_160684561.1">
    <property type="nucleotide sequence ID" value="NZ_WTYW01000004.1"/>
</dbReference>